<dbReference type="InterPro" id="IPR000014">
    <property type="entry name" value="PAS"/>
</dbReference>
<dbReference type="RefSeq" id="WP_214170959.1">
    <property type="nucleotide sequence ID" value="NZ_JAHCVJ010000002.1"/>
</dbReference>
<dbReference type="CDD" id="cd06225">
    <property type="entry name" value="HAMP"/>
    <property type="match status" value="1"/>
</dbReference>
<evidence type="ECO:0000259" key="10">
    <source>
        <dbReference type="PROSITE" id="PS50112"/>
    </source>
</evidence>
<dbReference type="GO" id="GO:0000156">
    <property type="term" value="F:phosphorelay response regulator activity"/>
    <property type="evidence" value="ECO:0007669"/>
    <property type="project" value="TreeGrafter"/>
</dbReference>
<dbReference type="Gene3D" id="3.30.450.20">
    <property type="entry name" value="PAS domain"/>
    <property type="match status" value="2"/>
</dbReference>
<dbReference type="SMART" id="SM00387">
    <property type="entry name" value="HATPase_c"/>
    <property type="match status" value="1"/>
</dbReference>
<feature type="transmembrane region" description="Helical" evidence="8">
    <location>
        <begin position="12"/>
        <end position="35"/>
    </location>
</feature>
<evidence type="ECO:0000256" key="7">
    <source>
        <dbReference type="ARBA" id="ARBA00023136"/>
    </source>
</evidence>
<dbReference type="NCBIfam" id="TIGR00229">
    <property type="entry name" value="sensory_box"/>
    <property type="match status" value="1"/>
</dbReference>
<dbReference type="Pfam" id="PF00512">
    <property type="entry name" value="HisKA"/>
    <property type="match status" value="1"/>
</dbReference>
<evidence type="ECO:0000256" key="2">
    <source>
        <dbReference type="ARBA" id="ARBA00004370"/>
    </source>
</evidence>
<evidence type="ECO:0000259" key="12">
    <source>
        <dbReference type="PROSITE" id="PS50885"/>
    </source>
</evidence>
<keyword evidence="6" id="KW-0418">Kinase</keyword>
<evidence type="ECO:0000256" key="1">
    <source>
        <dbReference type="ARBA" id="ARBA00000085"/>
    </source>
</evidence>
<dbReference type="InterPro" id="IPR003661">
    <property type="entry name" value="HisK_dim/P_dom"/>
</dbReference>
<comment type="subcellular location">
    <subcellularLocation>
        <location evidence="2">Membrane</location>
    </subcellularLocation>
</comment>
<protein>
    <recommendedName>
        <fullName evidence="3">histidine kinase</fullName>
        <ecNumber evidence="3">2.7.13.3</ecNumber>
    </recommendedName>
</protein>
<dbReference type="Gene3D" id="1.10.287.130">
    <property type="match status" value="1"/>
</dbReference>
<dbReference type="InterPro" id="IPR005467">
    <property type="entry name" value="His_kinase_dom"/>
</dbReference>
<keyword evidence="4" id="KW-0597">Phosphoprotein</keyword>
<feature type="domain" description="PAS" evidence="10">
    <location>
        <begin position="305"/>
        <end position="378"/>
    </location>
</feature>
<sequence length="876" mass="97688">MFTGLKNLRLSVKIAMLGAGSVLVTATALVLLALWQSNQYNSLAQSEVDKLITSDFNHVTEGVYNLVRTQHEAALERLNRPLKVSDEQAIAAHVRRRILSIKLGKTGYVYLLKGKGSNRGSYVISQKGERDGENIWETKDSDGRPVIKSIIAKAIALKPEEFASERYRWQNPGELQPRWKIAQLAYYEPLDWVIGSSAYEDELQTYKEVLNQGQNRLMKTLGIAGAIISLLIGLLGVALALTIARPIKQLKRGVETIIDGNLDQVLAVNATDEIGSLTQLFNIMTARLKETHEEIRQMVAGVVESEELLRLAEEISHVGSWSHDLATDKLSWSDEVFRIVGLEPQSIEPTYDAFLAMVHPEDRALVKSAYLESVAAGNSSYEIEHRIIREKSGEVRVVLERCFHVCDSAGQIIKSTGMVHDITERKQVEAALERRIMSLTRPLDENWSIDFEDLFNLSDIQRLQDEFAKATGVASIITYPDGTPITQPSGFCRLCIDIIRQTEKGLANCYKSDAMLGRLSHNGPAIQPCMSGGLWDAGAGISVGGRHIANWLIGQVRDETQTEERMREYAREIGADEQELIAAFREVPAMSQQQFEAVAGALFTLANQLSTTAYQNVQQARFIAERKQMETELHLLNSELEQRVAVRTAELERMNIELESFCYSISHEIRAPIARLAGFSSTIKEIADNPDPELLVYCAERIETASNRLRTVIDSLLTLNRLSRAEITLMPVNLSEIAVQVMNELLEDSSRRSIEQNICQGIVVLGDPDMLEICMRNLLGNAIKYTEKTQKAVVEFGQAGTGTEHVYFVRDNGAGFDMEGSKNLFVPFCRLHSVEEFEGIGIGLATVQRIIEKHGGKIWAEATPDKGATFFFTLKS</sequence>
<dbReference type="InterPro" id="IPR050351">
    <property type="entry name" value="BphY/WalK/GraS-like"/>
</dbReference>
<dbReference type="PANTHER" id="PTHR42878:SF15">
    <property type="entry name" value="BACTERIOPHYTOCHROME"/>
    <property type="match status" value="1"/>
</dbReference>
<dbReference type="InterPro" id="IPR036097">
    <property type="entry name" value="HisK_dim/P_sf"/>
</dbReference>
<dbReference type="PROSITE" id="PS50112">
    <property type="entry name" value="PAS"/>
    <property type="match status" value="1"/>
</dbReference>
<dbReference type="Gene3D" id="2.10.70.100">
    <property type="match status" value="1"/>
</dbReference>
<feature type="domain" description="HAMP" evidence="12">
    <location>
        <begin position="241"/>
        <end position="293"/>
    </location>
</feature>
<gene>
    <name evidence="13" type="ORF">KI809_07775</name>
</gene>
<evidence type="ECO:0000259" key="11">
    <source>
        <dbReference type="PROSITE" id="PS50113"/>
    </source>
</evidence>
<evidence type="ECO:0000256" key="3">
    <source>
        <dbReference type="ARBA" id="ARBA00012438"/>
    </source>
</evidence>
<keyword evidence="14" id="KW-1185">Reference proteome</keyword>
<keyword evidence="5" id="KW-0808">Transferase</keyword>
<name>A0AAW4L0J2_9BACT</name>
<dbReference type="GO" id="GO:0000155">
    <property type="term" value="F:phosphorelay sensor kinase activity"/>
    <property type="evidence" value="ECO:0007669"/>
    <property type="project" value="InterPro"/>
</dbReference>
<accession>A0AAW4L0J2</accession>
<dbReference type="PANTHER" id="PTHR42878">
    <property type="entry name" value="TWO-COMPONENT HISTIDINE KINASE"/>
    <property type="match status" value="1"/>
</dbReference>
<dbReference type="PROSITE" id="PS50113">
    <property type="entry name" value="PAC"/>
    <property type="match status" value="1"/>
</dbReference>
<dbReference type="InterPro" id="IPR003594">
    <property type="entry name" value="HATPase_dom"/>
</dbReference>
<dbReference type="Gene3D" id="6.10.340.10">
    <property type="match status" value="1"/>
</dbReference>
<evidence type="ECO:0000256" key="5">
    <source>
        <dbReference type="ARBA" id="ARBA00022679"/>
    </source>
</evidence>
<dbReference type="CDD" id="cd00130">
    <property type="entry name" value="PAS"/>
    <property type="match status" value="1"/>
</dbReference>
<evidence type="ECO:0000256" key="4">
    <source>
        <dbReference type="ARBA" id="ARBA00022553"/>
    </source>
</evidence>
<keyword evidence="7 8" id="KW-0472">Membrane</keyword>
<feature type="domain" description="PAC" evidence="11">
    <location>
        <begin position="381"/>
        <end position="434"/>
    </location>
</feature>
<proteinExistence type="predicted"/>
<dbReference type="PRINTS" id="PR00344">
    <property type="entry name" value="BCTRLSENSOR"/>
</dbReference>
<dbReference type="SUPFAM" id="SSF158472">
    <property type="entry name" value="HAMP domain-like"/>
    <property type="match status" value="1"/>
</dbReference>
<dbReference type="SUPFAM" id="SSF47384">
    <property type="entry name" value="Homodimeric domain of signal transducing histidine kinase"/>
    <property type="match status" value="1"/>
</dbReference>
<dbReference type="InterPro" id="IPR013655">
    <property type="entry name" value="PAS_fold_3"/>
</dbReference>
<dbReference type="GO" id="GO:0030295">
    <property type="term" value="F:protein kinase activator activity"/>
    <property type="evidence" value="ECO:0007669"/>
    <property type="project" value="TreeGrafter"/>
</dbReference>
<dbReference type="EMBL" id="JAHCVJ010000002">
    <property type="protein sequence ID" value="MBT0664199.1"/>
    <property type="molecule type" value="Genomic_DNA"/>
</dbReference>
<keyword evidence="8" id="KW-0812">Transmembrane</keyword>
<dbReference type="Gene3D" id="3.30.565.10">
    <property type="entry name" value="Histidine kinase-like ATPase, C-terminal domain"/>
    <property type="match status" value="1"/>
</dbReference>
<dbReference type="InterPro" id="IPR033462">
    <property type="entry name" value="Cache_3-Cache_2"/>
</dbReference>
<feature type="transmembrane region" description="Helical" evidence="8">
    <location>
        <begin position="221"/>
        <end position="244"/>
    </location>
</feature>
<dbReference type="InterPro" id="IPR036890">
    <property type="entry name" value="HATPase_C_sf"/>
</dbReference>
<dbReference type="Pfam" id="PF08447">
    <property type="entry name" value="PAS_3"/>
    <property type="match status" value="1"/>
</dbReference>
<comment type="catalytic activity">
    <reaction evidence="1">
        <text>ATP + protein L-histidine = ADP + protein N-phospho-L-histidine.</text>
        <dbReference type="EC" id="2.7.13.3"/>
    </reaction>
</comment>
<dbReference type="InterPro" id="IPR018771">
    <property type="entry name" value="PocR_dom"/>
</dbReference>
<evidence type="ECO:0000259" key="9">
    <source>
        <dbReference type="PROSITE" id="PS50109"/>
    </source>
</evidence>
<dbReference type="EC" id="2.7.13.3" evidence="3"/>
<dbReference type="InterPro" id="IPR004358">
    <property type="entry name" value="Sig_transdc_His_kin-like_C"/>
</dbReference>
<dbReference type="Pfam" id="PF10114">
    <property type="entry name" value="PocR"/>
    <property type="match status" value="1"/>
</dbReference>
<evidence type="ECO:0000313" key="13">
    <source>
        <dbReference type="EMBL" id="MBT0664199.1"/>
    </source>
</evidence>
<reference evidence="13 14" key="1">
    <citation type="submission" date="2021-05" db="EMBL/GenBank/DDBJ databases">
        <title>The draft genome of Geobacter pelophilus DSM 12255.</title>
        <authorList>
            <person name="Xu Z."/>
            <person name="Masuda Y."/>
            <person name="Itoh H."/>
            <person name="Senoo K."/>
        </authorList>
    </citation>
    <scope>NUCLEOTIDE SEQUENCE [LARGE SCALE GENOMIC DNA]</scope>
    <source>
        <strain evidence="13 14">DSM 12255</strain>
    </source>
</reference>
<dbReference type="SMART" id="SM00304">
    <property type="entry name" value="HAMP"/>
    <property type="match status" value="1"/>
</dbReference>
<dbReference type="GO" id="GO:0007234">
    <property type="term" value="P:osmosensory signaling via phosphorelay pathway"/>
    <property type="evidence" value="ECO:0007669"/>
    <property type="project" value="TreeGrafter"/>
</dbReference>
<dbReference type="Proteomes" id="UP000811899">
    <property type="component" value="Unassembled WGS sequence"/>
</dbReference>
<dbReference type="SUPFAM" id="SSF55785">
    <property type="entry name" value="PYP-like sensor domain (PAS domain)"/>
    <property type="match status" value="1"/>
</dbReference>
<evidence type="ECO:0000256" key="6">
    <source>
        <dbReference type="ARBA" id="ARBA00022777"/>
    </source>
</evidence>
<organism evidence="13 14">
    <name type="scientific">Geoanaerobacter pelophilus</name>
    <dbReference type="NCBI Taxonomy" id="60036"/>
    <lineage>
        <taxon>Bacteria</taxon>
        <taxon>Pseudomonadati</taxon>
        <taxon>Thermodesulfobacteriota</taxon>
        <taxon>Desulfuromonadia</taxon>
        <taxon>Geobacterales</taxon>
        <taxon>Geobacteraceae</taxon>
        <taxon>Geoanaerobacter</taxon>
    </lineage>
</organism>
<dbReference type="Pfam" id="PF02518">
    <property type="entry name" value="HATPase_c"/>
    <property type="match status" value="1"/>
</dbReference>
<evidence type="ECO:0000256" key="8">
    <source>
        <dbReference type="SAM" id="Phobius"/>
    </source>
</evidence>
<dbReference type="CDD" id="cd00082">
    <property type="entry name" value="HisKA"/>
    <property type="match status" value="1"/>
</dbReference>
<dbReference type="Pfam" id="PF00672">
    <property type="entry name" value="HAMP"/>
    <property type="match status" value="1"/>
</dbReference>
<dbReference type="InterPro" id="IPR035965">
    <property type="entry name" value="PAS-like_dom_sf"/>
</dbReference>
<dbReference type="SMART" id="SM00388">
    <property type="entry name" value="HisKA"/>
    <property type="match status" value="1"/>
</dbReference>
<dbReference type="SUPFAM" id="SSF55874">
    <property type="entry name" value="ATPase domain of HSP90 chaperone/DNA topoisomerase II/histidine kinase"/>
    <property type="match status" value="1"/>
</dbReference>
<dbReference type="GO" id="GO:0016020">
    <property type="term" value="C:membrane"/>
    <property type="evidence" value="ECO:0007669"/>
    <property type="project" value="UniProtKB-SubCell"/>
</dbReference>
<comment type="caution">
    <text evidence="13">The sequence shown here is derived from an EMBL/GenBank/DDBJ whole genome shotgun (WGS) entry which is preliminary data.</text>
</comment>
<dbReference type="PROSITE" id="PS50885">
    <property type="entry name" value="HAMP"/>
    <property type="match status" value="1"/>
</dbReference>
<evidence type="ECO:0000313" key="14">
    <source>
        <dbReference type="Proteomes" id="UP000811899"/>
    </source>
</evidence>
<dbReference type="InterPro" id="IPR003660">
    <property type="entry name" value="HAMP_dom"/>
</dbReference>
<dbReference type="Pfam" id="PF17201">
    <property type="entry name" value="Cache_3-Cache_2"/>
    <property type="match status" value="1"/>
</dbReference>
<dbReference type="PROSITE" id="PS50109">
    <property type="entry name" value="HIS_KIN"/>
    <property type="match status" value="1"/>
</dbReference>
<keyword evidence="8" id="KW-1133">Transmembrane helix</keyword>
<feature type="domain" description="Histidine kinase" evidence="9">
    <location>
        <begin position="664"/>
        <end position="876"/>
    </location>
</feature>
<dbReference type="AlphaFoldDB" id="A0AAW4L0J2"/>
<dbReference type="FunFam" id="3.30.565.10:FF:000006">
    <property type="entry name" value="Sensor histidine kinase WalK"/>
    <property type="match status" value="1"/>
</dbReference>
<dbReference type="InterPro" id="IPR000700">
    <property type="entry name" value="PAS-assoc_C"/>
</dbReference>